<dbReference type="CDD" id="cd06225">
    <property type="entry name" value="HAMP"/>
    <property type="match status" value="1"/>
</dbReference>
<feature type="domain" description="PAC" evidence="11">
    <location>
        <begin position="486"/>
        <end position="538"/>
    </location>
</feature>
<dbReference type="Pfam" id="PF17152">
    <property type="entry name" value="CHASE8"/>
    <property type="match status" value="1"/>
</dbReference>
<evidence type="ECO:0000313" key="13">
    <source>
        <dbReference type="EMBL" id="BCB27459.1"/>
    </source>
</evidence>
<dbReference type="PANTHER" id="PTHR43304:SF1">
    <property type="entry name" value="PAC DOMAIN-CONTAINING PROTEIN"/>
    <property type="match status" value="1"/>
</dbReference>
<reference evidence="14" key="1">
    <citation type="submission" date="2020-03" db="EMBL/GenBank/DDBJ databases">
        <title>Complete genome sequence of sulfur-oxidizing bacterium skT11.</title>
        <authorList>
            <person name="Kanda M."/>
            <person name="Kojima H."/>
            <person name="Fukui M."/>
        </authorList>
    </citation>
    <scope>NUCLEOTIDE SEQUENCE [LARGE SCALE GENOMIC DNA]</scope>
    <source>
        <strain evidence="14">skT11</strain>
    </source>
</reference>
<gene>
    <name evidence="13" type="ORF">SKTS_23450</name>
</gene>
<dbReference type="NCBIfam" id="TIGR00229">
    <property type="entry name" value="sensory_box"/>
    <property type="match status" value="4"/>
</dbReference>
<dbReference type="PANTHER" id="PTHR43304">
    <property type="entry name" value="PHYTOCHROME-LIKE PROTEIN CPH1"/>
    <property type="match status" value="1"/>
</dbReference>
<comment type="subcellular location">
    <subcellularLocation>
        <location evidence="2">Membrane</location>
    </subcellularLocation>
</comment>
<dbReference type="Gene3D" id="3.30.450.20">
    <property type="entry name" value="PAS domain"/>
    <property type="match status" value="4"/>
</dbReference>
<feature type="domain" description="PAC" evidence="11">
    <location>
        <begin position="613"/>
        <end position="663"/>
    </location>
</feature>
<keyword evidence="14" id="KW-1185">Reference proteome</keyword>
<keyword evidence="8" id="KW-0812">Transmembrane</keyword>
<dbReference type="PROSITE" id="PS50113">
    <property type="entry name" value="PAC"/>
    <property type="match status" value="4"/>
</dbReference>
<keyword evidence="8" id="KW-1133">Transmembrane helix</keyword>
<feature type="domain" description="PAS" evidence="10">
    <location>
        <begin position="282"/>
        <end position="356"/>
    </location>
</feature>
<keyword evidence="8" id="KW-0472">Membrane</keyword>
<dbReference type="InterPro" id="IPR004358">
    <property type="entry name" value="Sig_transdc_His_kin-like_C"/>
</dbReference>
<dbReference type="SUPFAM" id="SSF55785">
    <property type="entry name" value="PYP-like sensor domain (PAS domain)"/>
    <property type="match status" value="4"/>
</dbReference>
<dbReference type="InterPro" id="IPR005467">
    <property type="entry name" value="His_kinase_dom"/>
</dbReference>
<dbReference type="InterPro" id="IPR036890">
    <property type="entry name" value="HATPase_C_sf"/>
</dbReference>
<dbReference type="SMART" id="SM00304">
    <property type="entry name" value="HAMP"/>
    <property type="match status" value="1"/>
</dbReference>
<evidence type="ECO:0000256" key="8">
    <source>
        <dbReference type="SAM" id="Phobius"/>
    </source>
</evidence>
<dbReference type="RefSeq" id="WP_173065104.1">
    <property type="nucleotide sequence ID" value="NZ_AP022853.1"/>
</dbReference>
<feature type="domain" description="PAC" evidence="11">
    <location>
        <begin position="733"/>
        <end position="782"/>
    </location>
</feature>
<dbReference type="Pfam" id="PF00512">
    <property type="entry name" value="HisKA"/>
    <property type="match status" value="1"/>
</dbReference>
<dbReference type="Gene3D" id="6.10.340.10">
    <property type="match status" value="1"/>
</dbReference>
<dbReference type="Pfam" id="PF13426">
    <property type="entry name" value="PAS_9"/>
    <property type="match status" value="1"/>
</dbReference>
<dbReference type="CDD" id="cd00082">
    <property type="entry name" value="HisKA"/>
    <property type="match status" value="1"/>
</dbReference>
<sequence>MSLSNLFRNMPIRRKLTVITILSAGVALLFVALVSIFHQWFLLHSELEEATHSQASIVGTNTTLALISNDPKSASQTLEALEHFSNIEFATLYDRQGKVFAQFLPNGRKPPPPYYPPIQEQHVFTSTHLDVFHPIFFEDERVGTLQVRSSLETIYRQMAWSVALLVAAALGGMGLATILINYAHPAITEPMGRLLGLMEAVSREKNYTLRAEIHGKDELGALAQGLNDMLGQIQIRDDALAQHRQDLEGEVVQRTAELEKANLLLGEELAERREADRELQAANEQLSILLDSLPIAVYRCRAEGDYAVTYMSHNVVAFTGYAPRHFIEESDLWIKRIHPDDAPRIAAEMPILYEKGMHAYEYRWQHADGNYRWILDSLRLIRPENGTANYLVGMWQDITERKLAEEKISKQQELTSQIIETIPMRVFWKDRELRYQGCNTLFAKDAGLSRPDELIGKSDFDMSWKDQAEMYRADDRLVMDTNTPKISYDEPQTTPDGGEIWLRSSKVPLVNEVDESIGVLGVYEDITARKLAAQALEESERKFRTILDSAVDGILVADGLTHKFVTANRAICNMLGYQRDELYQLGLEDIHPQDALPEVQRQFERQMNGEIQGQHDLPVMRKDGSVFFADISTSPLLLAGRPCLVGIFHDVTERKRAETELRLFRTLLDNSSEAVEVLDPANLRFLDVNQKECADLGYSREELLTMGVVDIDPFFGPDATRLIQEQLRNTGAARFEAIHRRRDGSTFPVEVSSRLIELDRPYLLNIVRDITERKQVEEEIRRLNEELEEKVKERTQQLLVAQEDLVRKEKLAVLGQVAGSVGHELRNPLGVMNNAVYFLQTVLSEADDTVKEYLGMIKTEIAAADRIVSDLLDSVRTKPPQPEVVGVGDLINQILRKLAVPASVAVQLEIPATLPSLQVDPLQVQQVFRNLISNGIDAMAEGGTLEIRATTADEGKAITVSIRDTGCGIPPEQVARLFQPLYTTKARGIGLGLVVVKNLTEANGGRIEVESEQGRGTVFSITLPCVSSPVEEA</sequence>
<dbReference type="GO" id="GO:0000155">
    <property type="term" value="F:phosphorelay sensor kinase activity"/>
    <property type="evidence" value="ECO:0007669"/>
    <property type="project" value="InterPro"/>
</dbReference>
<keyword evidence="4" id="KW-0597">Phosphoprotein</keyword>
<evidence type="ECO:0000259" key="10">
    <source>
        <dbReference type="PROSITE" id="PS50112"/>
    </source>
</evidence>
<feature type="domain" description="HAMP" evidence="12">
    <location>
        <begin position="187"/>
        <end position="238"/>
    </location>
</feature>
<dbReference type="Proteomes" id="UP000502260">
    <property type="component" value="Chromosome"/>
</dbReference>
<protein>
    <recommendedName>
        <fullName evidence="3">histidine kinase</fullName>
        <ecNumber evidence="3">2.7.13.3</ecNumber>
    </recommendedName>
</protein>
<dbReference type="Pfam" id="PF00672">
    <property type="entry name" value="HAMP"/>
    <property type="match status" value="1"/>
</dbReference>
<evidence type="ECO:0000256" key="1">
    <source>
        <dbReference type="ARBA" id="ARBA00000085"/>
    </source>
</evidence>
<dbReference type="InterPro" id="IPR003594">
    <property type="entry name" value="HATPase_dom"/>
</dbReference>
<evidence type="ECO:0000256" key="5">
    <source>
        <dbReference type="ARBA" id="ARBA00022679"/>
    </source>
</evidence>
<dbReference type="InterPro" id="IPR036097">
    <property type="entry name" value="HisK_dim/P_sf"/>
</dbReference>
<evidence type="ECO:0000256" key="2">
    <source>
        <dbReference type="ARBA" id="ARBA00004370"/>
    </source>
</evidence>
<feature type="domain" description="Histidine kinase" evidence="9">
    <location>
        <begin position="820"/>
        <end position="1027"/>
    </location>
</feature>
<dbReference type="KEGG" id="slac:SKTS_23450"/>
<dbReference type="SMART" id="SM00387">
    <property type="entry name" value="HATPase_c"/>
    <property type="match status" value="1"/>
</dbReference>
<dbReference type="InterPro" id="IPR013655">
    <property type="entry name" value="PAS_fold_3"/>
</dbReference>
<dbReference type="Pfam" id="PF00989">
    <property type="entry name" value="PAS"/>
    <property type="match status" value="1"/>
</dbReference>
<dbReference type="PROSITE" id="PS50112">
    <property type="entry name" value="PAS"/>
    <property type="match status" value="3"/>
</dbReference>
<dbReference type="InterPro" id="IPR035965">
    <property type="entry name" value="PAS-like_dom_sf"/>
</dbReference>
<dbReference type="InterPro" id="IPR033417">
    <property type="entry name" value="CHASE8"/>
</dbReference>
<feature type="coiled-coil region" evidence="7">
    <location>
        <begin position="766"/>
        <end position="804"/>
    </location>
</feature>
<dbReference type="PROSITE" id="PS50885">
    <property type="entry name" value="HAMP"/>
    <property type="match status" value="1"/>
</dbReference>
<evidence type="ECO:0000259" key="11">
    <source>
        <dbReference type="PROSITE" id="PS50113"/>
    </source>
</evidence>
<evidence type="ECO:0000256" key="6">
    <source>
        <dbReference type="ARBA" id="ARBA00022777"/>
    </source>
</evidence>
<feature type="domain" description="PAS" evidence="10">
    <location>
        <begin position="539"/>
        <end position="610"/>
    </location>
</feature>
<dbReference type="SMART" id="SM00091">
    <property type="entry name" value="PAS"/>
    <property type="match status" value="4"/>
</dbReference>
<dbReference type="SUPFAM" id="SSF47384">
    <property type="entry name" value="Homodimeric domain of signal transducing histidine kinase"/>
    <property type="match status" value="1"/>
</dbReference>
<keyword evidence="6" id="KW-0418">Kinase</keyword>
<dbReference type="Pfam" id="PF08448">
    <property type="entry name" value="PAS_4"/>
    <property type="match status" value="1"/>
</dbReference>
<dbReference type="InterPro" id="IPR000700">
    <property type="entry name" value="PAS-assoc_C"/>
</dbReference>
<dbReference type="Pfam" id="PF02518">
    <property type="entry name" value="HATPase_c"/>
    <property type="match status" value="1"/>
</dbReference>
<accession>A0A6F8VFG1</accession>
<name>A0A6F8VFG1_9PROT</name>
<dbReference type="InterPro" id="IPR013656">
    <property type="entry name" value="PAS_4"/>
</dbReference>
<evidence type="ECO:0000259" key="9">
    <source>
        <dbReference type="PROSITE" id="PS50109"/>
    </source>
</evidence>
<dbReference type="AlphaFoldDB" id="A0A6F8VFG1"/>
<feature type="domain" description="PAS" evidence="10">
    <location>
        <begin position="660"/>
        <end position="734"/>
    </location>
</feature>
<dbReference type="InterPro" id="IPR052162">
    <property type="entry name" value="Sensor_kinase/Photoreceptor"/>
</dbReference>
<dbReference type="InterPro" id="IPR003661">
    <property type="entry name" value="HisK_dim/P_dom"/>
</dbReference>
<feature type="transmembrane region" description="Helical" evidence="8">
    <location>
        <begin position="158"/>
        <end position="183"/>
    </location>
</feature>
<dbReference type="Gene3D" id="1.10.287.130">
    <property type="match status" value="1"/>
</dbReference>
<evidence type="ECO:0000259" key="12">
    <source>
        <dbReference type="PROSITE" id="PS50885"/>
    </source>
</evidence>
<feature type="coiled-coil region" evidence="7">
    <location>
        <begin position="258"/>
        <end position="292"/>
    </location>
</feature>
<evidence type="ECO:0000313" key="14">
    <source>
        <dbReference type="Proteomes" id="UP000502260"/>
    </source>
</evidence>
<feature type="domain" description="PAC" evidence="11">
    <location>
        <begin position="358"/>
        <end position="410"/>
    </location>
</feature>
<dbReference type="EMBL" id="AP022853">
    <property type="protein sequence ID" value="BCB27459.1"/>
    <property type="molecule type" value="Genomic_DNA"/>
</dbReference>
<dbReference type="GO" id="GO:0016020">
    <property type="term" value="C:membrane"/>
    <property type="evidence" value="ECO:0007669"/>
    <property type="project" value="UniProtKB-SubCell"/>
</dbReference>
<dbReference type="InterPro" id="IPR001610">
    <property type="entry name" value="PAC"/>
</dbReference>
<dbReference type="Pfam" id="PF08447">
    <property type="entry name" value="PAS_3"/>
    <property type="match status" value="1"/>
</dbReference>
<keyword evidence="5" id="KW-0808">Transferase</keyword>
<dbReference type="PRINTS" id="PR00344">
    <property type="entry name" value="BCTRLSENSOR"/>
</dbReference>
<dbReference type="Gene3D" id="3.30.565.10">
    <property type="entry name" value="Histidine kinase-like ATPase, C-terminal domain"/>
    <property type="match status" value="1"/>
</dbReference>
<dbReference type="InterPro" id="IPR000014">
    <property type="entry name" value="PAS"/>
</dbReference>
<dbReference type="SUPFAM" id="SSF158472">
    <property type="entry name" value="HAMP domain-like"/>
    <property type="match status" value="1"/>
</dbReference>
<dbReference type="SUPFAM" id="SSF55874">
    <property type="entry name" value="ATPase domain of HSP90 chaperone/DNA topoisomerase II/histidine kinase"/>
    <property type="match status" value="1"/>
</dbReference>
<comment type="catalytic activity">
    <reaction evidence="1">
        <text>ATP + protein L-histidine = ADP + protein N-phospho-L-histidine.</text>
        <dbReference type="EC" id="2.7.13.3"/>
    </reaction>
</comment>
<dbReference type="EC" id="2.7.13.3" evidence="3"/>
<dbReference type="CDD" id="cd00130">
    <property type="entry name" value="PAS"/>
    <property type="match status" value="4"/>
</dbReference>
<organism evidence="13 14">
    <name type="scientific">Sulfurimicrobium lacus</name>
    <dbReference type="NCBI Taxonomy" id="2715678"/>
    <lineage>
        <taxon>Bacteria</taxon>
        <taxon>Pseudomonadati</taxon>
        <taxon>Pseudomonadota</taxon>
        <taxon>Betaproteobacteria</taxon>
        <taxon>Nitrosomonadales</taxon>
        <taxon>Sulfuricellaceae</taxon>
        <taxon>Sulfurimicrobium</taxon>
    </lineage>
</organism>
<evidence type="ECO:0000256" key="4">
    <source>
        <dbReference type="ARBA" id="ARBA00022553"/>
    </source>
</evidence>
<feature type="transmembrane region" description="Helical" evidence="8">
    <location>
        <begin position="16"/>
        <end position="37"/>
    </location>
</feature>
<keyword evidence="7" id="KW-0175">Coiled coil</keyword>
<dbReference type="InterPro" id="IPR003660">
    <property type="entry name" value="HAMP_dom"/>
</dbReference>
<dbReference type="InterPro" id="IPR013767">
    <property type="entry name" value="PAS_fold"/>
</dbReference>
<dbReference type="SMART" id="SM00086">
    <property type="entry name" value="PAC"/>
    <property type="match status" value="4"/>
</dbReference>
<dbReference type="SMART" id="SM00388">
    <property type="entry name" value="HisKA"/>
    <property type="match status" value="1"/>
</dbReference>
<dbReference type="GO" id="GO:0006355">
    <property type="term" value="P:regulation of DNA-templated transcription"/>
    <property type="evidence" value="ECO:0007669"/>
    <property type="project" value="InterPro"/>
</dbReference>
<evidence type="ECO:0000256" key="3">
    <source>
        <dbReference type="ARBA" id="ARBA00012438"/>
    </source>
</evidence>
<evidence type="ECO:0000256" key="7">
    <source>
        <dbReference type="SAM" id="Coils"/>
    </source>
</evidence>
<proteinExistence type="predicted"/>
<dbReference type="PROSITE" id="PS50109">
    <property type="entry name" value="HIS_KIN"/>
    <property type="match status" value="1"/>
</dbReference>